<evidence type="ECO:0000256" key="5">
    <source>
        <dbReference type="ARBA" id="ARBA00023054"/>
    </source>
</evidence>
<feature type="compositionally biased region" description="Low complexity" evidence="8">
    <location>
        <begin position="328"/>
        <end position="351"/>
    </location>
</feature>
<organism evidence="10 11">
    <name type="scientific">Cloeon dipterum</name>
    <dbReference type="NCBI Taxonomy" id="197152"/>
    <lineage>
        <taxon>Eukaryota</taxon>
        <taxon>Metazoa</taxon>
        <taxon>Ecdysozoa</taxon>
        <taxon>Arthropoda</taxon>
        <taxon>Hexapoda</taxon>
        <taxon>Insecta</taxon>
        <taxon>Pterygota</taxon>
        <taxon>Palaeoptera</taxon>
        <taxon>Ephemeroptera</taxon>
        <taxon>Pisciforma</taxon>
        <taxon>Baetidae</taxon>
        <taxon>Cloeon</taxon>
    </lineage>
</organism>
<comment type="subcellular location">
    <subcellularLocation>
        <location evidence="2">Cytoplasm</location>
    </subcellularLocation>
    <subcellularLocation>
        <location evidence="1">Endomembrane system</location>
    </subcellularLocation>
</comment>
<dbReference type="InterPro" id="IPR004148">
    <property type="entry name" value="BAR_dom"/>
</dbReference>
<dbReference type="GO" id="GO:0005737">
    <property type="term" value="C:cytoplasm"/>
    <property type="evidence" value="ECO:0007669"/>
    <property type="project" value="UniProtKB-SubCell"/>
</dbReference>
<accession>A0A8S1CFL0</accession>
<evidence type="ECO:0000256" key="6">
    <source>
        <dbReference type="ARBA" id="ARBA00023136"/>
    </source>
</evidence>
<evidence type="ECO:0000313" key="10">
    <source>
        <dbReference type="EMBL" id="CAB3370587.1"/>
    </source>
</evidence>
<keyword evidence="4" id="KW-0963">Cytoplasm</keyword>
<keyword evidence="11" id="KW-1185">Reference proteome</keyword>
<dbReference type="Pfam" id="PF03114">
    <property type="entry name" value="BAR"/>
    <property type="match status" value="1"/>
</dbReference>
<name>A0A8S1CFL0_9INSE</name>
<feature type="domain" description="BAR" evidence="9">
    <location>
        <begin position="24"/>
        <end position="243"/>
    </location>
</feature>
<keyword evidence="6" id="KW-0472">Membrane</keyword>
<dbReference type="GO" id="GO:0005543">
    <property type="term" value="F:phospholipid binding"/>
    <property type="evidence" value="ECO:0007669"/>
    <property type="project" value="TreeGrafter"/>
</dbReference>
<dbReference type="Proteomes" id="UP000494165">
    <property type="component" value="Unassembled WGS sequence"/>
</dbReference>
<evidence type="ECO:0000256" key="2">
    <source>
        <dbReference type="ARBA" id="ARBA00004496"/>
    </source>
</evidence>
<gene>
    <name evidence="10" type="ORF">CLODIP_2_CD08200</name>
</gene>
<evidence type="ECO:0000256" key="4">
    <source>
        <dbReference type="ARBA" id="ARBA00022490"/>
    </source>
</evidence>
<feature type="compositionally biased region" description="Polar residues" evidence="8">
    <location>
        <begin position="255"/>
        <end position="276"/>
    </location>
</feature>
<dbReference type="InterPro" id="IPR003005">
    <property type="entry name" value="Amphiphysin"/>
</dbReference>
<feature type="region of interest" description="Disordered" evidence="8">
    <location>
        <begin position="298"/>
        <end position="375"/>
    </location>
</feature>
<dbReference type="SUPFAM" id="SSF103657">
    <property type="entry name" value="BAR/IMD domain-like"/>
    <property type="match status" value="1"/>
</dbReference>
<dbReference type="SMART" id="SM00721">
    <property type="entry name" value="BAR"/>
    <property type="match status" value="1"/>
</dbReference>
<feature type="compositionally biased region" description="Low complexity" evidence="8">
    <location>
        <begin position="360"/>
        <end position="374"/>
    </location>
</feature>
<evidence type="ECO:0000256" key="8">
    <source>
        <dbReference type="SAM" id="MobiDB-lite"/>
    </source>
</evidence>
<evidence type="ECO:0000256" key="1">
    <source>
        <dbReference type="ARBA" id="ARBA00004308"/>
    </source>
</evidence>
<dbReference type="EMBL" id="CADEPI010000053">
    <property type="protein sequence ID" value="CAB3370587.1"/>
    <property type="molecule type" value="Genomic_DNA"/>
</dbReference>
<sequence>MAESKGALIAKTLQKHAGRTKEKILQNLGKVDRTADEIFDEHLQNFNKQQAQTSRLQKEFNNYIRCIRAAQVASKSLWDAVSDVYETSWQGRDVVLQDTQALDVLWQDYSHKLADQVLIPLNTYQAQFPETKKKIDKRGRKLVDFDKERHNLQGLQNSNQGKQRNEARLGKAKENLDEARRTYEILNSELHDELPALYDSRVLFIVTHLQTLFASEHLFHTETAKLFTELESVADKLATDCQRGAYTLRKSTTINSNAASPKSPISSNSTNGNASLPASPASEKNVSGVVAMNSANFNDSSAATTTPNGNAKQPSSLSPPTTPPSSPPTASAMVNNSSLTNTTTTTTVTASSPPPPPLPTTNNATAANKNSNNPEELYDIPVGEYSFSHKCGLPQTRTHTRAFVKIFL</sequence>
<dbReference type="OrthoDB" id="446293at2759"/>
<keyword evidence="5 7" id="KW-0175">Coiled coil</keyword>
<feature type="region of interest" description="Disordered" evidence="8">
    <location>
        <begin position="255"/>
        <end position="281"/>
    </location>
</feature>
<proteinExistence type="predicted"/>
<comment type="caution">
    <text evidence="10">The sequence shown here is derived from an EMBL/GenBank/DDBJ whole genome shotgun (WGS) entry which is preliminary data.</text>
</comment>
<evidence type="ECO:0000256" key="3">
    <source>
        <dbReference type="ARBA" id="ARBA00022443"/>
    </source>
</evidence>
<feature type="coiled-coil region" evidence="7">
    <location>
        <begin position="162"/>
        <end position="189"/>
    </location>
</feature>
<dbReference type="PRINTS" id="PR01251">
    <property type="entry name" value="AMPHIPHYSIN"/>
</dbReference>
<dbReference type="PANTHER" id="PTHR46514">
    <property type="entry name" value="AMPHIPHYSIN"/>
    <property type="match status" value="1"/>
</dbReference>
<dbReference type="AlphaFoldDB" id="A0A8S1CFL0"/>
<evidence type="ECO:0000256" key="7">
    <source>
        <dbReference type="SAM" id="Coils"/>
    </source>
</evidence>
<evidence type="ECO:0000259" key="9">
    <source>
        <dbReference type="PROSITE" id="PS51021"/>
    </source>
</evidence>
<dbReference type="PANTHER" id="PTHR46514:SF3">
    <property type="entry name" value="AMPHIPHYSIN"/>
    <property type="match status" value="1"/>
</dbReference>
<evidence type="ECO:0000313" key="11">
    <source>
        <dbReference type="Proteomes" id="UP000494165"/>
    </source>
</evidence>
<dbReference type="GO" id="GO:0005886">
    <property type="term" value="C:plasma membrane"/>
    <property type="evidence" value="ECO:0007669"/>
    <property type="project" value="TreeGrafter"/>
</dbReference>
<dbReference type="GO" id="GO:0012505">
    <property type="term" value="C:endomembrane system"/>
    <property type="evidence" value="ECO:0007669"/>
    <property type="project" value="UniProtKB-SubCell"/>
</dbReference>
<keyword evidence="3" id="KW-0728">SH3 domain</keyword>
<dbReference type="PROSITE" id="PS51021">
    <property type="entry name" value="BAR"/>
    <property type="match status" value="1"/>
</dbReference>
<dbReference type="FunFam" id="1.20.1270.60:FF:000013">
    <property type="entry name" value="Amphiphysin isoform 2"/>
    <property type="match status" value="1"/>
</dbReference>
<feature type="compositionally biased region" description="Polar residues" evidence="8">
    <location>
        <begin position="298"/>
        <end position="313"/>
    </location>
</feature>
<dbReference type="InterPro" id="IPR027267">
    <property type="entry name" value="AH/BAR_dom_sf"/>
</dbReference>
<reference evidence="10 11" key="1">
    <citation type="submission" date="2020-04" db="EMBL/GenBank/DDBJ databases">
        <authorList>
            <person name="Alioto T."/>
            <person name="Alioto T."/>
            <person name="Gomez Garrido J."/>
        </authorList>
    </citation>
    <scope>NUCLEOTIDE SEQUENCE [LARGE SCALE GENOMIC DNA]</scope>
</reference>
<dbReference type="Gene3D" id="1.20.1270.60">
    <property type="entry name" value="Arfaptin homology (AH) domain/BAR domain"/>
    <property type="match status" value="1"/>
</dbReference>
<protein>
    <recommendedName>
        <fullName evidence="9">BAR domain-containing protein</fullName>
    </recommendedName>
</protein>